<dbReference type="InterPro" id="IPR011991">
    <property type="entry name" value="ArsR-like_HTH"/>
</dbReference>
<proteinExistence type="predicted"/>
<evidence type="ECO:0000256" key="2">
    <source>
        <dbReference type="ARBA" id="ARBA00023125"/>
    </source>
</evidence>
<gene>
    <name evidence="5" type="ORF">FD14_GL000521</name>
</gene>
<dbReference type="PANTHER" id="PTHR43132">
    <property type="entry name" value="ARSENICAL RESISTANCE OPERON REPRESSOR ARSR-RELATED"/>
    <property type="match status" value="1"/>
</dbReference>
<dbReference type="InterPro" id="IPR036390">
    <property type="entry name" value="WH_DNA-bd_sf"/>
</dbReference>
<organism evidence="5 6">
    <name type="scientific">Secundilactobacillus similis DSM 23365 = JCM 2765</name>
    <dbReference type="NCBI Taxonomy" id="1423804"/>
    <lineage>
        <taxon>Bacteria</taxon>
        <taxon>Bacillati</taxon>
        <taxon>Bacillota</taxon>
        <taxon>Bacilli</taxon>
        <taxon>Lactobacillales</taxon>
        <taxon>Lactobacillaceae</taxon>
        <taxon>Secundilactobacillus</taxon>
    </lineage>
</organism>
<dbReference type="PROSITE" id="PS50987">
    <property type="entry name" value="HTH_ARSR_2"/>
    <property type="match status" value="1"/>
</dbReference>
<keyword evidence="2" id="KW-0238">DNA-binding</keyword>
<dbReference type="SMART" id="SM00418">
    <property type="entry name" value="HTH_ARSR"/>
    <property type="match status" value="1"/>
</dbReference>
<feature type="domain" description="HTH arsR-type" evidence="4">
    <location>
        <begin position="10"/>
        <end position="104"/>
    </location>
</feature>
<keyword evidence="6" id="KW-1185">Reference proteome</keyword>
<dbReference type="Pfam" id="PF01022">
    <property type="entry name" value="HTH_5"/>
    <property type="match status" value="1"/>
</dbReference>
<dbReference type="InterPro" id="IPR001845">
    <property type="entry name" value="HTH_ArsR_DNA-bd_dom"/>
</dbReference>
<evidence type="ECO:0000256" key="1">
    <source>
        <dbReference type="ARBA" id="ARBA00023015"/>
    </source>
</evidence>
<dbReference type="SUPFAM" id="SSF46785">
    <property type="entry name" value="Winged helix' DNA-binding domain"/>
    <property type="match status" value="1"/>
</dbReference>
<evidence type="ECO:0000313" key="6">
    <source>
        <dbReference type="Proteomes" id="UP000051442"/>
    </source>
</evidence>
<evidence type="ECO:0000256" key="3">
    <source>
        <dbReference type="ARBA" id="ARBA00023163"/>
    </source>
</evidence>
<dbReference type="PANTHER" id="PTHR43132:SF6">
    <property type="entry name" value="HTH-TYPE TRANSCRIPTIONAL REPRESSOR CZRA"/>
    <property type="match status" value="1"/>
</dbReference>
<dbReference type="STRING" id="1423804.FD14_GL000521"/>
<dbReference type="GO" id="GO:0003700">
    <property type="term" value="F:DNA-binding transcription factor activity"/>
    <property type="evidence" value="ECO:0007669"/>
    <property type="project" value="InterPro"/>
</dbReference>
<keyword evidence="3" id="KW-0804">Transcription</keyword>
<dbReference type="InterPro" id="IPR051011">
    <property type="entry name" value="Metal_resp_trans_reg"/>
</dbReference>
<protein>
    <recommendedName>
        <fullName evidence="4">HTH arsR-type domain-containing protein</fullName>
    </recommendedName>
</protein>
<keyword evidence="1" id="KW-0805">Transcription regulation</keyword>
<name>A0A0R2FGE0_9LACO</name>
<dbReference type="GO" id="GO:0003677">
    <property type="term" value="F:DNA binding"/>
    <property type="evidence" value="ECO:0007669"/>
    <property type="project" value="UniProtKB-KW"/>
</dbReference>
<dbReference type="PRINTS" id="PR00778">
    <property type="entry name" value="HTHARSR"/>
</dbReference>
<reference evidence="5 6" key="1">
    <citation type="journal article" date="2015" name="Genome Announc.">
        <title>Expanding the biotechnology potential of lactobacilli through comparative genomics of 213 strains and associated genera.</title>
        <authorList>
            <person name="Sun Z."/>
            <person name="Harris H.M."/>
            <person name="McCann A."/>
            <person name="Guo C."/>
            <person name="Argimon S."/>
            <person name="Zhang W."/>
            <person name="Yang X."/>
            <person name="Jeffery I.B."/>
            <person name="Cooney J.C."/>
            <person name="Kagawa T.F."/>
            <person name="Liu W."/>
            <person name="Song Y."/>
            <person name="Salvetti E."/>
            <person name="Wrobel A."/>
            <person name="Rasinkangas P."/>
            <person name="Parkhill J."/>
            <person name="Rea M.C."/>
            <person name="O'Sullivan O."/>
            <person name="Ritari J."/>
            <person name="Douillard F.P."/>
            <person name="Paul Ross R."/>
            <person name="Yang R."/>
            <person name="Briner A.E."/>
            <person name="Felis G.E."/>
            <person name="de Vos W.M."/>
            <person name="Barrangou R."/>
            <person name="Klaenhammer T.R."/>
            <person name="Caufield P.W."/>
            <person name="Cui Y."/>
            <person name="Zhang H."/>
            <person name="O'Toole P.W."/>
        </authorList>
    </citation>
    <scope>NUCLEOTIDE SEQUENCE [LARGE SCALE GENOMIC DNA]</scope>
    <source>
        <strain evidence="5 6">DSM 23365</strain>
    </source>
</reference>
<dbReference type="AlphaFoldDB" id="A0A0R2FGE0"/>
<accession>A0A0R2FGE0</accession>
<dbReference type="Gene3D" id="1.10.10.10">
    <property type="entry name" value="Winged helix-like DNA-binding domain superfamily/Winged helix DNA-binding domain"/>
    <property type="match status" value="1"/>
</dbReference>
<dbReference type="CDD" id="cd00090">
    <property type="entry name" value="HTH_ARSR"/>
    <property type="match status" value="1"/>
</dbReference>
<evidence type="ECO:0000259" key="4">
    <source>
        <dbReference type="PROSITE" id="PS50987"/>
    </source>
</evidence>
<dbReference type="InterPro" id="IPR036388">
    <property type="entry name" value="WH-like_DNA-bd_sf"/>
</dbReference>
<sequence>MVEHLKHHLGVSDELERMVALFKALGDVNRVRIILALSQTTLSVTELTEVLDLSQSSISHQLSILKQRNLVKGTRSGKNIHYSLADQHIMSVVGLVKEHVAENEKKND</sequence>
<dbReference type="EMBL" id="AYZM01000079">
    <property type="protein sequence ID" value="KRN25045.1"/>
    <property type="molecule type" value="Genomic_DNA"/>
</dbReference>
<dbReference type="PATRIC" id="fig|1423804.4.peg.558"/>
<dbReference type="Proteomes" id="UP000051442">
    <property type="component" value="Unassembled WGS sequence"/>
</dbReference>
<comment type="caution">
    <text evidence="5">The sequence shown here is derived from an EMBL/GenBank/DDBJ whole genome shotgun (WGS) entry which is preliminary data.</text>
</comment>
<dbReference type="NCBIfam" id="NF033788">
    <property type="entry name" value="HTH_metalloreg"/>
    <property type="match status" value="1"/>
</dbReference>
<evidence type="ECO:0000313" key="5">
    <source>
        <dbReference type="EMBL" id="KRN25045.1"/>
    </source>
</evidence>